<dbReference type="AlphaFoldDB" id="A0AAV4BTH6"/>
<sequence>MNVFTQRSASTIARPTNLERAGLMGVTRPVPVAMKVATSPVYPASNCSVTNLPGRCCPAVICNNPTLGGYSPTPEITAVPPKNLFATPTPGSRPAPPSQVWIVPGTTGISGNNPSLPGGGYPVPSKLTDYSGLRGKIHRCLVGTDIGNHFLPLKPVLS</sequence>
<organism evidence="1 2">
    <name type="scientific">Plakobranchus ocellatus</name>
    <dbReference type="NCBI Taxonomy" id="259542"/>
    <lineage>
        <taxon>Eukaryota</taxon>
        <taxon>Metazoa</taxon>
        <taxon>Spiralia</taxon>
        <taxon>Lophotrochozoa</taxon>
        <taxon>Mollusca</taxon>
        <taxon>Gastropoda</taxon>
        <taxon>Heterobranchia</taxon>
        <taxon>Euthyneura</taxon>
        <taxon>Panpulmonata</taxon>
        <taxon>Sacoglossa</taxon>
        <taxon>Placobranchoidea</taxon>
        <taxon>Plakobranchidae</taxon>
        <taxon>Plakobranchus</taxon>
    </lineage>
</organism>
<dbReference type="Proteomes" id="UP000735302">
    <property type="component" value="Unassembled WGS sequence"/>
</dbReference>
<comment type="caution">
    <text evidence="1">The sequence shown here is derived from an EMBL/GenBank/DDBJ whole genome shotgun (WGS) entry which is preliminary data.</text>
</comment>
<gene>
    <name evidence="1" type="ORF">PoB_005027100</name>
</gene>
<proteinExistence type="predicted"/>
<name>A0AAV4BTH6_9GAST</name>
<protein>
    <submittedName>
        <fullName evidence="1">Uncharacterized protein</fullName>
    </submittedName>
</protein>
<dbReference type="EMBL" id="BLXT01005528">
    <property type="protein sequence ID" value="GFO23766.1"/>
    <property type="molecule type" value="Genomic_DNA"/>
</dbReference>
<accession>A0AAV4BTH6</accession>
<keyword evidence="2" id="KW-1185">Reference proteome</keyword>
<evidence type="ECO:0000313" key="2">
    <source>
        <dbReference type="Proteomes" id="UP000735302"/>
    </source>
</evidence>
<reference evidence="1 2" key="1">
    <citation type="journal article" date="2021" name="Elife">
        <title>Chloroplast acquisition without the gene transfer in kleptoplastic sea slugs, Plakobranchus ocellatus.</title>
        <authorList>
            <person name="Maeda T."/>
            <person name="Takahashi S."/>
            <person name="Yoshida T."/>
            <person name="Shimamura S."/>
            <person name="Takaki Y."/>
            <person name="Nagai Y."/>
            <person name="Toyoda A."/>
            <person name="Suzuki Y."/>
            <person name="Arimoto A."/>
            <person name="Ishii H."/>
            <person name="Satoh N."/>
            <person name="Nishiyama T."/>
            <person name="Hasebe M."/>
            <person name="Maruyama T."/>
            <person name="Minagawa J."/>
            <person name="Obokata J."/>
            <person name="Shigenobu S."/>
        </authorList>
    </citation>
    <scope>NUCLEOTIDE SEQUENCE [LARGE SCALE GENOMIC DNA]</scope>
</reference>
<evidence type="ECO:0000313" key="1">
    <source>
        <dbReference type="EMBL" id="GFO23766.1"/>
    </source>
</evidence>